<organism evidence="1 2">
    <name type="scientific">Pyxicephalus adspersus</name>
    <name type="common">African bullfrog</name>
    <dbReference type="NCBI Taxonomy" id="30357"/>
    <lineage>
        <taxon>Eukaryota</taxon>
        <taxon>Metazoa</taxon>
        <taxon>Chordata</taxon>
        <taxon>Craniata</taxon>
        <taxon>Vertebrata</taxon>
        <taxon>Euteleostomi</taxon>
        <taxon>Amphibia</taxon>
        <taxon>Batrachia</taxon>
        <taxon>Anura</taxon>
        <taxon>Neobatrachia</taxon>
        <taxon>Ranoidea</taxon>
        <taxon>Pyxicephalidae</taxon>
        <taxon>Pyxicephalinae</taxon>
        <taxon>Pyxicephalus</taxon>
    </lineage>
</organism>
<comment type="caution">
    <text evidence="1">The sequence shown here is derived from an EMBL/GenBank/DDBJ whole genome shotgun (WGS) entry which is preliminary data.</text>
</comment>
<dbReference type="EMBL" id="DYDO01000011">
    <property type="protein sequence ID" value="DBA15891.1"/>
    <property type="molecule type" value="Genomic_DNA"/>
</dbReference>
<accession>A0AAV2ZVE8</accession>
<evidence type="ECO:0000313" key="1">
    <source>
        <dbReference type="EMBL" id="DBA15891.1"/>
    </source>
</evidence>
<protein>
    <submittedName>
        <fullName evidence="1">Uncharacterized protein</fullName>
    </submittedName>
</protein>
<evidence type="ECO:0000313" key="2">
    <source>
        <dbReference type="Proteomes" id="UP001181693"/>
    </source>
</evidence>
<sequence>MFWGGGFEASSAFIRNTAMPQYFTMYAVRAKKNRLPLLLTYHVLLSPLPFVSALSSQGAPALIRVCRWGKPRTFVPAQGLSSHHMH</sequence>
<proteinExistence type="predicted"/>
<keyword evidence="2" id="KW-1185">Reference proteome</keyword>
<gene>
    <name evidence="1" type="ORF">GDO54_003346</name>
</gene>
<dbReference type="AlphaFoldDB" id="A0AAV2ZVE8"/>
<reference evidence="1" key="1">
    <citation type="thesis" date="2020" institute="ProQuest LLC" country="789 East Eisenhower Parkway, Ann Arbor, MI, USA">
        <title>Comparative Genomics and Chromosome Evolution.</title>
        <authorList>
            <person name="Mudd A.B."/>
        </authorList>
    </citation>
    <scope>NUCLEOTIDE SEQUENCE</scope>
    <source>
        <strain evidence="1">1538</strain>
        <tissue evidence="1">Blood</tissue>
    </source>
</reference>
<name>A0AAV2ZVE8_PYXAD</name>
<dbReference type="Proteomes" id="UP001181693">
    <property type="component" value="Unassembled WGS sequence"/>
</dbReference>